<dbReference type="OrthoDB" id="10657667at2759"/>
<feature type="compositionally biased region" description="Polar residues" evidence="2">
    <location>
        <begin position="205"/>
        <end position="222"/>
    </location>
</feature>
<evidence type="ECO:0000313" key="3">
    <source>
        <dbReference type="EMBL" id="KID93062.1"/>
    </source>
</evidence>
<protein>
    <submittedName>
        <fullName evidence="3">Uncharacterized protein</fullName>
    </submittedName>
</protein>
<keyword evidence="4" id="KW-1185">Reference proteome</keyword>
<dbReference type="EMBL" id="AZNH01000001">
    <property type="protein sequence ID" value="KID93062.1"/>
    <property type="molecule type" value="Genomic_DNA"/>
</dbReference>
<evidence type="ECO:0000313" key="4">
    <source>
        <dbReference type="Proteomes" id="UP000031192"/>
    </source>
</evidence>
<reference evidence="3 4" key="1">
    <citation type="journal article" date="2014" name="Proc. Natl. Acad. Sci. U.S.A.">
        <title>Trajectory and genomic determinants of fungal-pathogen speciation and host adaptation.</title>
        <authorList>
            <person name="Hu X."/>
            <person name="Xiao G."/>
            <person name="Zheng P."/>
            <person name="Shang Y."/>
            <person name="Su Y."/>
            <person name="Zhang X."/>
            <person name="Liu X."/>
            <person name="Zhan S."/>
            <person name="St Leger R.J."/>
            <person name="Wang C."/>
        </authorList>
    </citation>
    <scope>NUCLEOTIDE SEQUENCE [LARGE SCALE GENOMIC DNA]</scope>
    <source>
        <strain evidence="3 4">ARSEF 977</strain>
    </source>
</reference>
<dbReference type="Proteomes" id="UP000031192">
    <property type="component" value="Unassembled WGS sequence"/>
</dbReference>
<evidence type="ECO:0000256" key="2">
    <source>
        <dbReference type="SAM" id="MobiDB-lite"/>
    </source>
</evidence>
<keyword evidence="1" id="KW-0175">Coiled coil</keyword>
<comment type="caution">
    <text evidence="3">The sequence shown here is derived from an EMBL/GenBank/DDBJ whole genome shotgun (WGS) entry which is preliminary data.</text>
</comment>
<sequence length="222" mass="24923">MVVKNMRKENVQSLKARSLAVISRAYFGMPPEDNSQFESELEHEHRNSVDRYLLALGSSQVKTSGAKSRERQHKSGHEDKGGGANGDNDAIDNSNDTPPEDNSQIEGERYSIGNGTKRPANQDIEQPSPKRLDQMQKQVADVSKSVTDLTTRSDRQDMSLEQLRQLERELQETNQRHDETLMKQLDEMTTVKAHITGQLEGLSKKVQNQDQSNDNSACNVST</sequence>
<evidence type="ECO:0000256" key="1">
    <source>
        <dbReference type="SAM" id="Coils"/>
    </source>
</evidence>
<feature type="compositionally biased region" description="Low complexity" evidence="2">
    <location>
        <begin position="86"/>
        <end position="96"/>
    </location>
</feature>
<feature type="compositionally biased region" description="Polar residues" evidence="2">
    <location>
        <begin position="57"/>
        <end position="66"/>
    </location>
</feature>
<dbReference type="AlphaFoldDB" id="A0A0B4HL72"/>
<organism evidence="3 4">
    <name type="scientific">Metarhizium guizhouense (strain ARSEF 977)</name>
    <dbReference type="NCBI Taxonomy" id="1276136"/>
    <lineage>
        <taxon>Eukaryota</taxon>
        <taxon>Fungi</taxon>
        <taxon>Dikarya</taxon>
        <taxon>Ascomycota</taxon>
        <taxon>Pezizomycotina</taxon>
        <taxon>Sordariomycetes</taxon>
        <taxon>Hypocreomycetidae</taxon>
        <taxon>Hypocreales</taxon>
        <taxon>Clavicipitaceae</taxon>
        <taxon>Metarhizium</taxon>
    </lineage>
</organism>
<feature type="compositionally biased region" description="Basic and acidic residues" evidence="2">
    <location>
        <begin position="40"/>
        <end position="49"/>
    </location>
</feature>
<dbReference type="HOGENOM" id="CLU_087044_0_0_1"/>
<accession>A0A0B4HL72</accession>
<gene>
    <name evidence="3" type="ORF">MGU_00651</name>
</gene>
<name>A0A0B4HL72_METGA</name>
<feature type="region of interest" description="Disordered" evidence="2">
    <location>
        <begin position="202"/>
        <end position="222"/>
    </location>
</feature>
<feature type="coiled-coil region" evidence="1">
    <location>
        <begin position="156"/>
        <end position="183"/>
    </location>
</feature>
<feature type="region of interest" description="Disordered" evidence="2">
    <location>
        <begin position="30"/>
        <end position="151"/>
    </location>
</feature>
<proteinExistence type="predicted"/>
<feature type="compositionally biased region" description="Basic and acidic residues" evidence="2">
    <location>
        <begin position="67"/>
        <end position="81"/>
    </location>
</feature>